<dbReference type="AlphaFoldDB" id="A0A8H5D5X7"/>
<accession>A0A8H5D5X7</accession>
<sequence length="145" mass="15560">MKPASVILPLLAFATSVAAQASHIGLPTAGTRVHKGQNMTVQVVVPNSIMGSIEVGIVLSFQYCPLPNPCPNPTNQLGSILYVGKLEAKFHEIPGQPYENFTITIPDYDFWDPAPAQIIENRFHLIGAGPAAVLETNTVAVQLQN</sequence>
<protein>
    <submittedName>
        <fullName evidence="2">Uncharacterized protein</fullName>
    </submittedName>
</protein>
<keyword evidence="1" id="KW-0732">Signal</keyword>
<evidence type="ECO:0000256" key="1">
    <source>
        <dbReference type="SAM" id="SignalP"/>
    </source>
</evidence>
<gene>
    <name evidence="2" type="ORF">D9756_006102</name>
</gene>
<dbReference type="Proteomes" id="UP000559027">
    <property type="component" value="Unassembled WGS sequence"/>
</dbReference>
<keyword evidence="3" id="KW-1185">Reference proteome</keyword>
<feature type="signal peptide" evidence="1">
    <location>
        <begin position="1"/>
        <end position="19"/>
    </location>
</feature>
<evidence type="ECO:0000313" key="2">
    <source>
        <dbReference type="EMBL" id="KAF5352837.1"/>
    </source>
</evidence>
<organism evidence="2 3">
    <name type="scientific">Leucocoprinus leucothites</name>
    <dbReference type="NCBI Taxonomy" id="201217"/>
    <lineage>
        <taxon>Eukaryota</taxon>
        <taxon>Fungi</taxon>
        <taxon>Dikarya</taxon>
        <taxon>Basidiomycota</taxon>
        <taxon>Agaricomycotina</taxon>
        <taxon>Agaricomycetes</taxon>
        <taxon>Agaricomycetidae</taxon>
        <taxon>Agaricales</taxon>
        <taxon>Agaricineae</taxon>
        <taxon>Agaricaceae</taxon>
        <taxon>Leucocoprinus</taxon>
    </lineage>
</organism>
<feature type="chain" id="PRO_5034917206" evidence="1">
    <location>
        <begin position="20"/>
        <end position="145"/>
    </location>
</feature>
<comment type="caution">
    <text evidence="2">The sequence shown here is derived from an EMBL/GenBank/DDBJ whole genome shotgun (WGS) entry which is preliminary data.</text>
</comment>
<evidence type="ECO:0000313" key="3">
    <source>
        <dbReference type="Proteomes" id="UP000559027"/>
    </source>
</evidence>
<dbReference type="EMBL" id="JAACJO010000011">
    <property type="protein sequence ID" value="KAF5352837.1"/>
    <property type="molecule type" value="Genomic_DNA"/>
</dbReference>
<proteinExistence type="predicted"/>
<dbReference type="OrthoDB" id="2841294at2759"/>
<reference evidence="2 3" key="1">
    <citation type="journal article" date="2020" name="ISME J.">
        <title>Uncovering the hidden diversity of litter-decomposition mechanisms in mushroom-forming fungi.</title>
        <authorList>
            <person name="Floudas D."/>
            <person name="Bentzer J."/>
            <person name="Ahren D."/>
            <person name="Johansson T."/>
            <person name="Persson P."/>
            <person name="Tunlid A."/>
        </authorList>
    </citation>
    <scope>NUCLEOTIDE SEQUENCE [LARGE SCALE GENOMIC DNA]</scope>
    <source>
        <strain evidence="2 3">CBS 146.42</strain>
    </source>
</reference>
<name>A0A8H5D5X7_9AGAR</name>